<proteinExistence type="predicted"/>
<dbReference type="RefSeq" id="WP_067979274.1">
    <property type="nucleotide sequence ID" value="NZ_CP014163.1"/>
</dbReference>
<dbReference type="AlphaFoldDB" id="A0A109RH42"/>
<evidence type="ECO:0000256" key="1">
    <source>
        <dbReference type="ARBA" id="ARBA00022801"/>
    </source>
</evidence>
<dbReference type="PANTHER" id="PTHR22946">
    <property type="entry name" value="DIENELACTONE HYDROLASE DOMAIN-CONTAINING PROTEIN-RELATED"/>
    <property type="match status" value="1"/>
</dbReference>
<reference evidence="3 4" key="1">
    <citation type="journal article" date="2016" name="Genome Announc.">
        <title>Complete Genome Sequences of Aerococcus christensenii CCUG 28831T, Aerococcus sanguinicola CCUG 43001T, Aerococcus urinae CCUG 36881T, Aerococcus urinaeequi CCUG 28094T, Aerococcus urinaehominis CCUG 42038 BT, and Aerococcus viridans CCUG 4311T.</title>
        <authorList>
            <person name="Carkaci D."/>
            <person name="Dargis R."/>
            <person name="Nielsen X.C."/>
            <person name="Skovgaard O."/>
            <person name="Fuursted K."/>
            <person name="Christensen J.J."/>
        </authorList>
    </citation>
    <scope>NUCLEOTIDE SEQUENCE [LARGE SCALE GENOMIC DNA]</scope>
    <source>
        <strain evidence="3 4">CCUG42038B</strain>
    </source>
</reference>
<organism evidence="3 4">
    <name type="scientific">Aerococcus urinaehominis</name>
    <dbReference type="NCBI Taxonomy" id="128944"/>
    <lineage>
        <taxon>Bacteria</taxon>
        <taxon>Bacillati</taxon>
        <taxon>Bacillota</taxon>
        <taxon>Bacilli</taxon>
        <taxon>Lactobacillales</taxon>
        <taxon>Aerococcaceae</taxon>
        <taxon>Aerococcus</taxon>
    </lineage>
</organism>
<accession>A0A109RH42</accession>
<dbReference type="InterPro" id="IPR001375">
    <property type="entry name" value="Peptidase_S9_cat"/>
</dbReference>
<dbReference type="OrthoDB" id="31158at2"/>
<evidence type="ECO:0000313" key="4">
    <source>
        <dbReference type="Proteomes" id="UP000062260"/>
    </source>
</evidence>
<name>A0A109RH42_9LACT</name>
<dbReference type="STRING" id="128944.AWM75_05440"/>
<dbReference type="PANTHER" id="PTHR22946:SF9">
    <property type="entry name" value="POLYKETIDE TRANSFERASE AF380"/>
    <property type="match status" value="1"/>
</dbReference>
<dbReference type="KEGG" id="auh:AWM75_05440"/>
<dbReference type="Pfam" id="PF00326">
    <property type="entry name" value="Peptidase_S9"/>
    <property type="match status" value="1"/>
</dbReference>
<dbReference type="SUPFAM" id="SSF53474">
    <property type="entry name" value="alpha/beta-Hydrolases"/>
    <property type="match status" value="1"/>
</dbReference>
<protein>
    <submittedName>
        <fullName evidence="3">Esterase</fullName>
    </submittedName>
</protein>
<keyword evidence="1" id="KW-0378">Hydrolase</keyword>
<dbReference type="Proteomes" id="UP000062260">
    <property type="component" value="Chromosome"/>
</dbReference>
<feature type="domain" description="Peptidase S9 prolyl oligopeptidase catalytic" evidence="2">
    <location>
        <begin position="98"/>
        <end position="243"/>
    </location>
</feature>
<keyword evidence="4" id="KW-1185">Reference proteome</keyword>
<dbReference type="InterPro" id="IPR050261">
    <property type="entry name" value="FrsA_esterase"/>
</dbReference>
<dbReference type="GO" id="GO:0008236">
    <property type="term" value="F:serine-type peptidase activity"/>
    <property type="evidence" value="ECO:0007669"/>
    <property type="project" value="InterPro"/>
</dbReference>
<evidence type="ECO:0000313" key="3">
    <source>
        <dbReference type="EMBL" id="AMB99471.1"/>
    </source>
</evidence>
<dbReference type="GO" id="GO:0006508">
    <property type="term" value="P:proteolysis"/>
    <property type="evidence" value="ECO:0007669"/>
    <property type="project" value="InterPro"/>
</dbReference>
<reference evidence="4" key="2">
    <citation type="submission" date="2016-01" db="EMBL/GenBank/DDBJ databases">
        <title>Six Aerococcus type strain genome sequencing and assembly using PacBio and Illumina Hiseq.</title>
        <authorList>
            <person name="Carkaci D."/>
            <person name="Dargis R."/>
            <person name="Nielsen X.C."/>
            <person name="Skovgaard O."/>
            <person name="Fuursted K."/>
            <person name="Christensen J.J."/>
        </authorList>
    </citation>
    <scope>NUCLEOTIDE SEQUENCE [LARGE SCALE GENOMIC DNA]</scope>
    <source>
        <strain evidence="4">CCUG42038B</strain>
    </source>
</reference>
<dbReference type="EMBL" id="CP014163">
    <property type="protein sequence ID" value="AMB99471.1"/>
    <property type="molecule type" value="Genomic_DNA"/>
</dbReference>
<dbReference type="InterPro" id="IPR029058">
    <property type="entry name" value="AB_hydrolase_fold"/>
</dbReference>
<evidence type="ECO:0000259" key="2">
    <source>
        <dbReference type="Pfam" id="PF00326"/>
    </source>
</evidence>
<sequence length="246" mass="28094">MSLTIRRRQVGTIPLLEVVPRAKRRDTLPLIIYYHGWQSQKELNLTAARRLAQAGYRIILPDAENHGERYRPYSGIPSLTFWQSIHTNLMEFGYLLDHFQKLGLADDRIAVAGVSMGGITTCALMTHHPEIQAAACLMGTPQPLRYAQRIAYHAQAAGRYMPSDYLDLLAWINHYDLSLHPERLADRPFLIWHGHQDDRIPFDHARDFVAANPQANIDFIAEDEGHLVKVATIKQVVDFFSENFPI</sequence>
<gene>
    <name evidence="3" type="ORF">AWM75_05440</name>
</gene>
<dbReference type="Gene3D" id="3.40.50.1820">
    <property type="entry name" value="alpha/beta hydrolase"/>
    <property type="match status" value="1"/>
</dbReference>
<dbReference type="GO" id="GO:0052689">
    <property type="term" value="F:carboxylic ester hydrolase activity"/>
    <property type="evidence" value="ECO:0007669"/>
    <property type="project" value="UniProtKB-ARBA"/>
</dbReference>